<sequence length="142" mass="15709">MSKKISTGLTEALSGEMIGETPKAPPPPPAAKVEIPRGEKRVQLDANARQVFSGSLSKPAEEKAQEQIAEATPEEEAKPAPSVAAIRPRTRVKPEVENIFIRAPKEVAERFNDLLEEHNFKAKWDGLVLLLDLYDQIKKSEK</sequence>
<accession>A0ABS8CQR2</accession>
<evidence type="ECO:0008006" key="4">
    <source>
        <dbReference type="Google" id="ProtNLM"/>
    </source>
</evidence>
<dbReference type="RefSeq" id="WP_226937175.1">
    <property type="nucleotide sequence ID" value="NZ_JACDXX010000019.1"/>
</dbReference>
<keyword evidence="3" id="KW-1185">Reference proteome</keyword>
<name>A0ABS8CQR2_9RHOB</name>
<dbReference type="Proteomes" id="UP001198571">
    <property type="component" value="Unassembled WGS sequence"/>
</dbReference>
<evidence type="ECO:0000313" key="2">
    <source>
        <dbReference type="EMBL" id="MCB5411724.1"/>
    </source>
</evidence>
<organism evidence="2 3">
    <name type="scientific">Pseudogemmobacter faecipullorum</name>
    <dbReference type="NCBI Taxonomy" id="2755041"/>
    <lineage>
        <taxon>Bacteria</taxon>
        <taxon>Pseudomonadati</taxon>
        <taxon>Pseudomonadota</taxon>
        <taxon>Alphaproteobacteria</taxon>
        <taxon>Rhodobacterales</taxon>
        <taxon>Paracoccaceae</taxon>
        <taxon>Pseudogemmobacter</taxon>
    </lineage>
</organism>
<feature type="region of interest" description="Disordered" evidence="1">
    <location>
        <begin position="52"/>
        <end position="83"/>
    </location>
</feature>
<dbReference type="EMBL" id="JACDXX010000019">
    <property type="protein sequence ID" value="MCB5411724.1"/>
    <property type="molecule type" value="Genomic_DNA"/>
</dbReference>
<reference evidence="2 3" key="1">
    <citation type="submission" date="2020-07" db="EMBL/GenBank/DDBJ databases">
        <title>Pseudogemmobacter sp. nov., isolated from poultry manure in Taiwan.</title>
        <authorList>
            <person name="Lin S.-Y."/>
            <person name="Tang Y.-S."/>
            <person name="Young C.-C."/>
        </authorList>
    </citation>
    <scope>NUCLEOTIDE SEQUENCE [LARGE SCALE GENOMIC DNA]</scope>
    <source>
        <strain evidence="2 3">CC-YST710</strain>
    </source>
</reference>
<feature type="region of interest" description="Disordered" evidence="1">
    <location>
        <begin position="1"/>
        <end position="33"/>
    </location>
</feature>
<evidence type="ECO:0000313" key="3">
    <source>
        <dbReference type="Proteomes" id="UP001198571"/>
    </source>
</evidence>
<gene>
    <name evidence="2" type="ORF">H0485_17160</name>
</gene>
<comment type="caution">
    <text evidence="2">The sequence shown here is derived from an EMBL/GenBank/DDBJ whole genome shotgun (WGS) entry which is preliminary data.</text>
</comment>
<proteinExistence type="predicted"/>
<evidence type="ECO:0000256" key="1">
    <source>
        <dbReference type="SAM" id="MobiDB-lite"/>
    </source>
</evidence>
<protein>
    <recommendedName>
        <fullName evidence="4">Stability/partitioning determinant</fullName>
    </recommendedName>
</protein>